<evidence type="ECO:0000313" key="2">
    <source>
        <dbReference type="EMBL" id="GAN04926.1"/>
    </source>
</evidence>
<organism evidence="2">
    <name type="scientific">Mucor ambiguus</name>
    <dbReference type="NCBI Taxonomy" id="91626"/>
    <lineage>
        <taxon>Eukaryota</taxon>
        <taxon>Fungi</taxon>
        <taxon>Fungi incertae sedis</taxon>
        <taxon>Mucoromycota</taxon>
        <taxon>Mucoromycotina</taxon>
        <taxon>Mucoromycetes</taxon>
        <taxon>Mucorales</taxon>
        <taxon>Mucorineae</taxon>
        <taxon>Mucoraceae</taxon>
        <taxon>Mucor</taxon>
    </lineage>
</organism>
<feature type="transmembrane region" description="Helical" evidence="1">
    <location>
        <begin position="202"/>
        <end position="220"/>
    </location>
</feature>
<dbReference type="OrthoDB" id="17328at2759"/>
<keyword evidence="3" id="KW-1185">Reference proteome</keyword>
<dbReference type="PANTHER" id="PTHR20948:SF2">
    <property type="entry name" value="TRANSMEMBRANE PROTEIN 164"/>
    <property type="match status" value="1"/>
</dbReference>
<sequence>MKAHILEFIEPSLLRLESWVKAIAADVPVETDWAQASFGSWYNEPRQHGLELLFLASFWGFATYIMFCRLLRPGTNNYKLLTEFQVPCRASLTERGMTLSLICSLLLTLTHKIIRNRVWFMMQPCHMSGVLLLFTLVYPNKRSPIPHIFFNIYLHLQWGALAALAFPDLREHTMIGETFNFFAGKFLDGRDLTHGANVKSEHILLLVVPVYMIYSRRYVVLPKSREILLLSFFSYSFFHTPLLHLISLISGYNLNYMWAPPPIKFLLDLGPLYRIVMFGAAFVFKFVTRFIFVETALTLMPRKKLSSNEKTTTINPNLLKKSKKI</sequence>
<feature type="transmembrane region" description="Helical" evidence="1">
    <location>
        <begin position="145"/>
        <end position="166"/>
    </location>
</feature>
<keyword evidence="1" id="KW-0472">Membrane</keyword>
<accession>A0A0C9M5N7</accession>
<feature type="transmembrane region" description="Helical" evidence="1">
    <location>
        <begin position="227"/>
        <end position="252"/>
    </location>
</feature>
<dbReference type="PANTHER" id="PTHR20948">
    <property type="entry name" value="TRANSMEMBRANE PROTEIN 164"/>
    <property type="match status" value="1"/>
</dbReference>
<keyword evidence="1" id="KW-0812">Transmembrane</keyword>
<dbReference type="AlphaFoldDB" id="A0A0C9M5N7"/>
<evidence type="ECO:0000256" key="1">
    <source>
        <dbReference type="SAM" id="Phobius"/>
    </source>
</evidence>
<feature type="transmembrane region" description="Helical" evidence="1">
    <location>
        <begin position="120"/>
        <end position="138"/>
    </location>
</feature>
<feature type="transmembrane region" description="Helical" evidence="1">
    <location>
        <begin position="272"/>
        <end position="292"/>
    </location>
</feature>
<dbReference type="InterPro" id="IPR026508">
    <property type="entry name" value="TMEM164"/>
</dbReference>
<dbReference type="Proteomes" id="UP000053815">
    <property type="component" value="Unassembled WGS sequence"/>
</dbReference>
<feature type="transmembrane region" description="Helical" evidence="1">
    <location>
        <begin position="92"/>
        <end position="114"/>
    </location>
</feature>
<proteinExistence type="predicted"/>
<evidence type="ECO:0000313" key="3">
    <source>
        <dbReference type="Proteomes" id="UP000053815"/>
    </source>
</evidence>
<dbReference type="EMBL" id="DF836366">
    <property type="protein sequence ID" value="GAN04926.1"/>
    <property type="molecule type" value="Genomic_DNA"/>
</dbReference>
<reference evidence="2" key="1">
    <citation type="submission" date="2014-09" db="EMBL/GenBank/DDBJ databases">
        <title>Draft genome sequence of an oleaginous Mucoromycotina fungus Mucor ambiguus NBRC6742.</title>
        <authorList>
            <person name="Takeda I."/>
            <person name="Yamane N."/>
            <person name="Morita T."/>
            <person name="Tamano K."/>
            <person name="Machida M."/>
            <person name="Baker S."/>
            <person name="Koike H."/>
        </authorList>
    </citation>
    <scope>NUCLEOTIDE SEQUENCE</scope>
    <source>
        <strain evidence="2">NBRC 6742</strain>
    </source>
</reference>
<gene>
    <name evidence="2" type="ORF">MAM1_0077d04393</name>
</gene>
<protein>
    <submittedName>
        <fullName evidence="2">Uncharacterized protein</fullName>
    </submittedName>
</protein>
<feature type="transmembrane region" description="Helical" evidence="1">
    <location>
        <begin position="52"/>
        <end position="71"/>
    </location>
</feature>
<keyword evidence="1" id="KW-1133">Transmembrane helix</keyword>
<dbReference type="Pfam" id="PF14808">
    <property type="entry name" value="TMEM164"/>
    <property type="match status" value="1"/>
</dbReference>
<name>A0A0C9M5N7_9FUNG</name>